<dbReference type="InterPro" id="IPR006549">
    <property type="entry name" value="HAD-SF_hydro_IIIA"/>
</dbReference>
<feature type="region of interest" description="Disordered" evidence="2">
    <location>
        <begin position="458"/>
        <end position="501"/>
    </location>
</feature>
<dbReference type="VEuPathDB" id="FungiDB:SeMB42_g04196"/>
<organism evidence="4 5">
    <name type="scientific">Synchytrium endobioticum</name>
    <dbReference type="NCBI Taxonomy" id="286115"/>
    <lineage>
        <taxon>Eukaryota</taxon>
        <taxon>Fungi</taxon>
        <taxon>Fungi incertae sedis</taxon>
        <taxon>Chytridiomycota</taxon>
        <taxon>Chytridiomycota incertae sedis</taxon>
        <taxon>Chytridiomycetes</taxon>
        <taxon>Synchytriales</taxon>
        <taxon>Synchytriaceae</taxon>
        <taxon>Synchytrium</taxon>
    </lineage>
</organism>
<feature type="repeat" description="PPR" evidence="1">
    <location>
        <begin position="322"/>
        <end position="357"/>
    </location>
</feature>
<dbReference type="EMBL" id="QEAM01000144">
    <property type="protein sequence ID" value="TPX45314.1"/>
    <property type="molecule type" value="Genomic_DNA"/>
</dbReference>
<dbReference type="OrthoDB" id="5588846at2759"/>
<feature type="region of interest" description="Disordered" evidence="2">
    <location>
        <begin position="540"/>
        <end position="566"/>
    </location>
</feature>
<dbReference type="InterPro" id="IPR036412">
    <property type="entry name" value="HAD-like_sf"/>
</dbReference>
<dbReference type="Gene3D" id="1.25.40.10">
    <property type="entry name" value="Tetratricopeptide repeat domain"/>
    <property type="match status" value="2"/>
</dbReference>
<reference evidence="4 5" key="1">
    <citation type="journal article" date="2019" name="Sci. Rep.">
        <title>Comparative genomics of chytrid fungi reveal insights into the obligate biotrophic and pathogenic lifestyle of Synchytrium endobioticum.</title>
        <authorList>
            <person name="van de Vossenberg B.T.L.H."/>
            <person name="Warris S."/>
            <person name="Nguyen H.D.T."/>
            <person name="van Gent-Pelzer M.P.E."/>
            <person name="Joly D.L."/>
            <person name="van de Geest H.C."/>
            <person name="Bonants P.J.M."/>
            <person name="Smith D.S."/>
            <person name="Levesque C.A."/>
            <person name="van der Lee T.A.J."/>
        </authorList>
    </citation>
    <scope>NUCLEOTIDE SEQUENCE [LARGE SCALE GENOMIC DNA]</scope>
    <source>
        <strain evidence="4 5">LEV6574</strain>
    </source>
</reference>
<feature type="compositionally biased region" description="Polar residues" evidence="2">
    <location>
        <begin position="555"/>
        <end position="565"/>
    </location>
</feature>
<accession>A0A507D1M0</accession>
<dbReference type="Pfam" id="PF08645">
    <property type="entry name" value="PNK3P"/>
    <property type="match status" value="1"/>
</dbReference>
<dbReference type="VEuPathDB" id="FungiDB:SeMB42_g04197"/>
<dbReference type="PANTHER" id="PTHR12083">
    <property type="entry name" value="BIFUNCTIONAL POLYNUCLEOTIDE PHOSPHATASE/KINASE"/>
    <property type="match status" value="1"/>
</dbReference>
<dbReference type="PROSITE" id="PS51375">
    <property type="entry name" value="PPR"/>
    <property type="match status" value="3"/>
</dbReference>
<evidence type="ECO:0000313" key="5">
    <source>
        <dbReference type="Proteomes" id="UP000320475"/>
    </source>
</evidence>
<dbReference type="AlphaFoldDB" id="A0A507D1M0"/>
<feature type="compositionally biased region" description="Polar residues" evidence="2">
    <location>
        <begin position="477"/>
        <end position="500"/>
    </location>
</feature>
<dbReference type="GO" id="GO:0006281">
    <property type="term" value="P:DNA repair"/>
    <property type="evidence" value="ECO:0007669"/>
    <property type="project" value="TreeGrafter"/>
</dbReference>
<feature type="compositionally biased region" description="Polar residues" evidence="2">
    <location>
        <begin position="459"/>
        <end position="469"/>
    </location>
</feature>
<dbReference type="Pfam" id="PF13041">
    <property type="entry name" value="PPR_2"/>
    <property type="match status" value="1"/>
</dbReference>
<dbReference type="NCBIfam" id="TIGR00756">
    <property type="entry name" value="PPR"/>
    <property type="match status" value="3"/>
</dbReference>
<dbReference type="InterPro" id="IPR023214">
    <property type="entry name" value="HAD_sf"/>
</dbReference>
<proteinExistence type="predicted"/>
<dbReference type="Pfam" id="PF13671">
    <property type="entry name" value="AAA_33"/>
    <property type="match status" value="1"/>
</dbReference>
<evidence type="ECO:0008006" key="6">
    <source>
        <dbReference type="Google" id="ProtNLM"/>
    </source>
</evidence>
<dbReference type="InterPro" id="IPR006551">
    <property type="entry name" value="Polynucleotide_phosphatase"/>
</dbReference>
<dbReference type="FunFam" id="3.40.50.300:FF:000737">
    <property type="entry name" value="Bifunctional polynucleotide phosphatase/kinase"/>
    <property type="match status" value="1"/>
</dbReference>
<comment type="caution">
    <text evidence="4">The sequence shown here is derived from an EMBL/GenBank/DDBJ whole genome shotgun (WGS) entry which is preliminary data.</text>
</comment>
<dbReference type="SUPFAM" id="SSF52540">
    <property type="entry name" value="P-loop containing nucleoside triphosphate hydrolases"/>
    <property type="match status" value="1"/>
</dbReference>
<protein>
    <recommendedName>
        <fullName evidence="6">Polynucleotide kinase 3'-phosphatase</fullName>
    </recommendedName>
</protein>
<dbReference type="GO" id="GO:0003690">
    <property type="term" value="F:double-stranded DNA binding"/>
    <property type="evidence" value="ECO:0007669"/>
    <property type="project" value="TreeGrafter"/>
</dbReference>
<evidence type="ECO:0000256" key="1">
    <source>
        <dbReference type="PROSITE-ProRule" id="PRU00708"/>
    </source>
</evidence>
<dbReference type="InterPro" id="IPR011990">
    <property type="entry name" value="TPR-like_helical_dom_sf"/>
</dbReference>
<dbReference type="SUPFAM" id="SSF56784">
    <property type="entry name" value="HAD-like"/>
    <property type="match status" value="1"/>
</dbReference>
<sequence>MLPTVAPRRIALAAAASLILLEGGSVCESVSAAVGCWLQRESARRSFSSHRQFQSRGSSTRIRLPGRRNADTSSDNDKRDELDLLDSVLKAPVRISSPASPIHAIQGVNKLDPKELNLHLYKPPSHQSPSSPIACDHATISDKVPSPLQEFNQVIRLNAREKRVKEAEAAFSLINEAGLKPDLNSYIYLATAYARAGMFEAARLQIVKAEQAGYTPDIRAYGILINAFVNAGKLAEAFSVYEYIRDHKIEPTQVIFTTLIKGCINAKDLDRAWKTYHHMRMHLELPDVYTYSIMIQACAKTKDAERALDLVADMTERGVRPDAYSFNCIIAACASRDDYWSSSLELLERMIVEGFTPTLITYKILLRGAALHGDVKRARMIWNDLVKRAAADTSYRPDEGCVISMMGALGNGILVWNTKGGAKRARMGNDGVDSLDREAEDIRHVPYLAADDVDAAMAKSTTDAESQSEQVDRVVNDTGSTPEAPSPITDETSVSHTTDVTESEYPIFERTQCNTMACFDDAQQLWKWVVAQAPAPVISNSQESMPTESDLLKNDVSSGESSNIMSELPEPVLPESESAVASSVCSEEHSQELSIVPRSTLNSGMKIPSAIRISLPVLDSYLSVFCKRPSYSKSPDLAFSVYNTEYAKWGLTPGGYTYQLMLRLVTKASRVPRELRLEIWKQYRAWDEHLESKLTEVGQKLDNWDKEMVRDKQRRGRTTMFRAFVQMILGHARQNELQEALDLIKEARTFRTPSNPLTSRTYLPPITFGPIWNLVEKIRNEAEINANWEYAKQLLDLCPPLPNAKHADRKQRIGKTDHDSIQTNSLTIHPFFKQASPLPHLEAPEAVAIATPASAVIDNPSTEIQWEKPSETLLTGAYKFPRHSTKIASFDFDHTLVTPNGKHVHAKDGDDWKFYHLSVPSKLRGLYLDDFAIVLISNQGGHYGDKTGKKEAVFKSRVQHFARAVDVPMCILVAQHYDWNRKPGLGAWEHFTTHFNNSLQIDTALSFFVGDAAGRPASEANPKKDFSDSDYKFALNLGIKFHVPESYFMMQAPPTLPAVFDFDPKLVPVDAPLIEPHDEILAISSHAGKSRNQELVLFVGSPASGKTTFFTTHFEPKGFCHVNQDALKSRDKCLSFAKTALQQGKSCVIDNTNPDVSTRKLYIKLAQESKVKIIRAFHFVASAALCQHNNIFRLHRGVAKVVPPMAFHGYKNKFQPPTLAEGFTEIRKVNFVPRFDSEELRKRWLLWHS</sequence>
<dbReference type="NCBIfam" id="TIGR01662">
    <property type="entry name" value="HAD-SF-IIIA"/>
    <property type="match status" value="1"/>
</dbReference>
<feature type="chain" id="PRO_5021311756" description="Polynucleotide kinase 3'-phosphatase" evidence="3">
    <location>
        <begin position="28"/>
        <end position="1249"/>
    </location>
</feature>
<gene>
    <name evidence="4" type="ORF">SeLEV6574_g03930</name>
</gene>
<evidence type="ECO:0000256" key="2">
    <source>
        <dbReference type="SAM" id="MobiDB-lite"/>
    </source>
</evidence>
<dbReference type="NCBIfam" id="TIGR01664">
    <property type="entry name" value="DNA-3'-Pase"/>
    <property type="match status" value="1"/>
</dbReference>
<dbReference type="Gene3D" id="3.40.50.1000">
    <property type="entry name" value="HAD superfamily/HAD-like"/>
    <property type="match status" value="1"/>
</dbReference>
<feature type="repeat" description="PPR" evidence="1">
    <location>
        <begin position="217"/>
        <end position="251"/>
    </location>
</feature>
<feature type="region of interest" description="Disordered" evidence="2">
    <location>
        <begin position="48"/>
        <end position="79"/>
    </location>
</feature>
<dbReference type="Gene3D" id="3.40.50.300">
    <property type="entry name" value="P-loop containing nucleotide triphosphate hydrolases"/>
    <property type="match status" value="1"/>
</dbReference>
<dbReference type="InterPro" id="IPR002885">
    <property type="entry name" value="PPR_rpt"/>
</dbReference>
<feature type="compositionally biased region" description="Low complexity" evidence="2">
    <location>
        <begin position="48"/>
        <end position="59"/>
    </location>
</feature>
<feature type="signal peptide" evidence="3">
    <location>
        <begin position="1"/>
        <end position="27"/>
    </location>
</feature>
<evidence type="ECO:0000256" key="3">
    <source>
        <dbReference type="SAM" id="SignalP"/>
    </source>
</evidence>
<feature type="repeat" description="PPR" evidence="1">
    <location>
        <begin position="287"/>
        <end position="321"/>
    </location>
</feature>
<evidence type="ECO:0000313" key="4">
    <source>
        <dbReference type="EMBL" id="TPX45314.1"/>
    </source>
</evidence>
<keyword evidence="3" id="KW-0732">Signal</keyword>
<dbReference type="GO" id="GO:0046403">
    <property type="term" value="F:polynucleotide 3'-phosphatase activity"/>
    <property type="evidence" value="ECO:0007669"/>
    <property type="project" value="TreeGrafter"/>
</dbReference>
<dbReference type="PANTHER" id="PTHR12083:SF9">
    <property type="entry name" value="BIFUNCTIONAL POLYNUCLEOTIDE PHOSPHATASE_KINASE"/>
    <property type="match status" value="1"/>
</dbReference>
<dbReference type="GO" id="GO:0046404">
    <property type="term" value="F:ATP-dependent polydeoxyribonucleotide 5'-hydroxyl-kinase activity"/>
    <property type="evidence" value="ECO:0007669"/>
    <property type="project" value="TreeGrafter"/>
</dbReference>
<name>A0A507D1M0_9FUNG</name>
<dbReference type="InterPro" id="IPR027417">
    <property type="entry name" value="P-loop_NTPase"/>
</dbReference>
<dbReference type="Proteomes" id="UP000320475">
    <property type="component" value="Unassembled WGS sequence"/>
</dbReference>
<dbReference type="Pfam" id="PF01535">
    <property type="entry name" value="PPR"/>
    <property type="match status" value="1"/>
</dbReference>
<dbReference type="InterPro" id="IPR013954">
    <property type="entry name" value="PNK3P"/>
</dbReference>